<organism evidence="1">
    <name type="scientific">Zea mays</name>
    <name type="common">Maize</name>
    <dbReference type="NCBI Taxonomy" id="4577"/>
    <lineage>
        <taxon>Eukaryota</taxon>
        <taxon>Viridiplantae</taxon>
        <taxon>Streptophyta</taxon>
        <taxon>Embryophyta</taxon>
        <taxon>Tracheophyta</taxon>
        <taxon>Spermatophyta</taxon>
        <taxon>Magnoliopsida</taxon>
        <taxon>Liliopsida</taxon>
        <taxon>Poales</taxon>
        <taxon>Poaceae</taxon>
        <taxon>PACMAD clade</taxon>
        <taxon>Panicoideae</taxon>
        <taxon>Andropogonodae</taxon>
        <taxon>Andropogoneae</taxon>
        <taxon>Tripsacinae</taxon>
        <taxon>Zea</taxon>
    </lineage>
</organism>
<name>B4FPC6_MAIZE</name>
<accession>B4FPC6</accession>
<evidence type="ECO:0000313" key="1">
    <source>
        <dbReference type="EMBL" id="ACF83969.1"/>
    </source>
</evidence>
<reference evidence="1" key="1">
    <citation type="journal article" date="2009" name="PLoS Genet.">
        <title>Sequencing, mapping, and analysis of 27,455 maize full-length cDNAs.</title>
        <authorList>
            <person name="Soderlund C."/>
            <person name="Descour A."/>
            <person name="Kudrna D."/>
            <person name="Bomhoff M."/>
            <person name="Boyd L."/>
            <person name="Currie J."/>
            <person name="Angelova A."/>
            <person name="Collura K."/>
            <person name="Wissotski M."/>
            <person name="Ashley E."/>
            <person name="Morrow D."/>
            <person name="Fernandes J."/>
            <person name="Walbot V."/>
            <person name="Yu Y."/>
        </authorList>
    </citation>
    <scope>NUCLEOTIDE SEQUENCE</scope>
    <source>
        <strain evidence="1">B73</strain>
    </source>
</reference>
<dbReference type="AlphaFoldDB" id="B4FPC6"/>
<sequence length="59" mass="5951">MRLHLCHSKVVVDSVVVAAVVADPALPAESGRGEMTMVVTATTAAGAGTVRIDDCNAAD</sequence>
<proteinExistence type="evidence at transcript level"/>
<dbReference type="EMBL" id="BT038964">
    <property type="protein sequence ID" value="ACF83969.1"/>
    <property type="molecule type" value="mRNA"/>
</dbReference>
<protein>
    <submittedName>
        <fullName evidence="1">Uncharacterized protein</fullName>
    </submittedName>
</protein>